<dbReference type="EMBL" id="AWXE01000005">
    <property type="protein sequence ID" value="ERL45995.1"/>
    <property type="molecule type" value="Genomic_DNA"/>
</dbReference>
<dbReference type="InterPro" id="IPR006805">
    <property type="entry name" value="Anth_synth_I_N"/>
</dbReference>
<dbReference type="STRING" id="1397666.RS24_02061"/>
<evidence type="ECO:0000313" key="5">
    <source>
        <dbReference type="EMBL" id="ERL45995.1"/>
    </source>
</evidence>
<organism evidence="5 6">
    <name type="scientific">Candidatus Micropelagius thuwalensis</name>
    <dbReference type="NCBI Taxonomy" id="1397666"/>
    <lineage>
        <taxon>Bacteria</taxon>
        <taxon>Pseudomonadati</taxon>
        <taxon>Pseudomonadota</taxon>
        <taxon>Alphaproteobacteria</taxon>
        <taxon>PS1 clade</taxon>
        <taxon>Candidatus Micropelagius</taxon>
    </lineage>
</organism>
<sequence length="485" mass="53505">MVETHIMVSGAIAEELPWVDPLAYFSVVAETPYAIWLDSADTCHPAGRYSFIMHDPFETLTLKNPHDNPFTQLKTKLAQWQEDWAGLEAHWPDSPPFKGGAAGLFGYDLAQSLEKLPPHLPPYAVDDTRLPDMAVGYYDLVLGFDHQKHRCFVFSTGFPAHGAAERSNLARLKIENLKKTLHGLPKVPAAHFPASGKMDGYINADIEASIFKSRVQKVIDYIHAGDIFQASLSHRFSGHIASDDTPLTYYARLRHISPGPFAGYANFGNWVLASASPERFLECKHQRVETRPIKGTRPRSGDPKTDMALLEDLKTSQKDRAENVMIVDLLRNDLSRVCEDGSMKVSALCELETFETVHHLVSIISGQLRSGMSPPDLLEACFPGGSISGAPKIRAMEIIAELENNTRGPYTGALGYIGFDGAMDMNILIRTAVIRDKKITFQVGGGIVADSQPEAEYLETLDKARGLITAIGVEIKTRDVEKISS</sequence>
<feature type="domain" description="Anthranilate synthase component I N-terminal" evidence="4">
    <location>
        <begin position="18"/>
        <end position="153"/>
    </location>
</feature>
<dbReference type="GO" id="GO:0000162">
    <property type="term" value="P:L-tryptophan biosynthetic process"/>
    <property type="evidence" value="ECO:0007669"/>
    <property type="project" value="TreeGrafter"/>
</dbReference>
<dbReference type="GO" id="GO:0046820">
    <property type="term" value="F:4-amino-4-deoxychorismate synthase activity"/>
    <property type="evidence" value="ECO:0007669"/>
    <property type="project" value="UniProtKB-EC"/>
</dbReference>
<accession>U2WQY9</accession>
<feature type="domain" description="Chorismate-utilising enzyme C-terminal" evidence="3">
    <location>
        <begin position="210"/>
        <end position="463"/>
    </location>
</feature>
<dbReference type="Pfam" id="PF04715">
    <property type="entry name" value="Anth_synt_I_N"/>
    <property type="match status" value="1"/>
</dbReference>
<gene>
    <name evidence="5" type="ORF">RS24_02061</name>
</gene>
<dbReference type="InterPro" id="IPR019999">
    <property type="entry name" value="Anth_synth_I-like"/>
</dbReference>
<protein>
    <recommendedName>
        <fullName evidence="1">aminodeoxychorismate synthase</fullName>
        <ecNumber evidence="1">2.6.1.85</ecNumber>
    </recommendedName>
</protein>
<evidence type="ECO:0000256" key="1">
    <source>
        <dbReference type="ARBA" id="ARBA00013139"/>
    </source>
</evidence>
<evidence type="ECO:0000259" key="3">
    <source>
        <dbReference type="Pfam" id="PF00425"/>
    </source>
</evidence>
<keyword evidence="2" id="KW-0808">Transferase</keyword>
<dbReference type="AlphaFoldDB" id="U2WQY9"/>
<dbReference type="RefSeq" id="WP_021777968.1">
    <property type="nucleotide sequence ID" value="NZ_AWXE01000005.1"/>
</dbReference>
<dbReference type="NCBIfam" id="TIGR00553">
    <property type="entry name" value="pabB"/>
    <property type="match status" value="1"/>
</dbReference>
<dbReference type="Proteomes" id="UP000016762">
    <property type="component" value="Unassembled WGS sequence"/>
</dbReference>
<dbReference type="InterPro" id="IPR015890">
    <property type="entry name" value="Chorismate_C"/>
</dbReference>
<dbReference type="PATRIC" id="fig|1397666.3.peg.1895"/>
<dbReference type="eggNOG" id="COG0147">
    <property type="taxonomic scope" value="Bacteria"/>
</dbReference>
<dbReference type="SUPFAM" id="SSF56322">
    <property type="entry name" value="ADC synthase"/>
    <property type="match status" value="1"/>
</dbReference>
<reference evidence="5 6" key="1">
    <citation type="journal article" date="2014" name="FEMS Microbiol. Ecol.">
        <title>Genomic differentiation among two strains of the PS1 clade isolated from geographically separated marine habitats.</title>
        <authorList>
            <person name="Jimenez-Infante F."/>
            <person name="Ngugi D.K."/>
            <person name="Alam I."/>
            <person name="Rashid M."/>
            <person name="Baalawi W."/>
            <person name="Kamau A.A."/>
            <person name="Bajic V.B."/>
            <person name="Stingl U."/>
        </authorList>
    </citation>
    <scope>NUCLEOTIDE SEQUENCE [LARGE SCALE GENOMIC DNA]</scope>
    <source>
        <strain evidence="5 6">RS24</strain>
    </source>
</reference>
<evidence type="ECO:0000256" key="2">
    <source>
        <dbReference type="ARBA" id="ARBA00022679"/>
    </source>
</evidence>
<dbReference type="InterPro" id="IPR005801">
    <property type="entry name" value="ADC_synthase"/>
</dbReference>
<dbReference type="PANTHER" id="PTHR11236">
    <property type="entry name" value="AMINOBENZOATE/ANTHRANILATE SYNTHASE"/>
    <property type="match status" value="1"/>
</dbReference>
<proteinExistence type="predicted"/>
<dbReference type="Pfam" id="PF00425">
    <property type="entry name" value="Chorismate_bind"/>
    <property type="match status" value="1"/>
</dbReference>
<comment type="caution">
    <text evidence="5">The sequence shown here is derived from an EMBL/GenBank/DDBJ whole genome shotgun (WGS) entry which is preliminary data.</text>
</comment>
<dbReference type="EC" id="2.6.1.85" evidence="1"/>
<keyword evidence="6" id="KW-1185">Reference proteome</keyword>
<dbReference type="GO" id="GO:0009396">
    <property type="term" value="P:folic acid-containing compound biosynthetic process"/>
    <property type="evidence" value="ECO:0007669"/>
    <property type="project" value="InterPro"/>
</dbReference>
<dbReference type="Gene3D" id="3.60.120.10">
    <property type="entry name" value="Anthranilate synthase"/>
    <property type="match status" value="1"/>
</dbReference>
<dbReference type="PRINTS" id="PR00095">
    <property type="entry name" value="ANTSNTHASEI"/>
</dbReference>
<dbReference type="InterPro" id="IPR005802">
    <property type="entry name" value="ADC_synth_comp_1"/>
</dbReference>
<name>U2WQY9_9PROT</name>
<dbReference type="PANTHER" id="PTHR11236:SF50">
    <property type="entry name" value="AMINODEOXYCHORISMATE SYNTHASE COMPONENT 1"/>
    <property type="match status" value="1"/>
</dbReference>
<evidence type="ECO:0000259" key="4">
    <source>
        <dbReference type="Pfam" id="PF04715"/>
    </source>
</evidence>
<evidence type="ECO:0000313" key="6">
    <source>
        <dbReference type="Proteomes" id="UP000016762"/>
    </source>
</evidence>